<evidence type="ECO:0000313" key="2">
    <source>
        <dbReference type="EMBL" id="MBC1457715.1"/>
    </source>
</evidence>
<comment type="caution">
    <text evidence="2">The sequence shown here is derived from an EMBL/GenBank/DDBJ whole genome shotgun (WGS) entry which is preliminary data.</text>
</comment>
<dbReference type="EMBL" id="JAARQN010000005">
    <property type="protein sequence ID" value="MBC1457715.1"/>
    <property type="molecule type" value="Genomic_DNA"/>
</dbReference>
<dbReference type="NCBIfam" id="TIGR01167">
    <property type="entry name" value="LPXTG_anchor"/>
    <property type="match status" value="1"/>
</dbReference>
<feature type="signal peptide" evidence="1">
    <location>
        <begin position="1"/>
        <end position="22"/>
    </location>
</feature>
<dbReference type="Proteomes" id="UP000569903">
    <property type="component" value="Unassembled WGS sequence"/>
</dbReference>
<proteinExistence type="predicted"/>
<accession>A0A841YWM6</accession>
<gene>
    <name evidence="2" type="ORF">HB850_08095</name>
</gene>
<feature type="chain" id="PRO_5032778437" evidence="1">
    <location>
        <begin position="23"/>
        <end position="114"/>
    </location>
</feature>
<evidence type="ECO:0000313" key="3">
    <source>
        <dbReference type="Proteomes" id="UP000569903"/>
    </source>
</evidence>
<reference evidence="2 3" key="1">
    <citation type="submission" date="2020-03" db="EMBL/GenBank/DDBJ databases">
        <title>Soil Listeria distribution.</title>
        <authorList>
            <person name="Liao J."/>
            <person name="Wiedmann M."/>
        </authorList>
    </citation>
    <scope>NUCLEOTIDE SEQUENCE [LARGE SCALE GENOMIC DNA]</scope>
    <source>
        <strain evidence="2 3">FSL L7-1614</strain>
    </source>
</reference>
<name>A0A841YWM6_9LIST</name>
<organism evidence="2 3">
    <name type="scientific">Listeria newyorkensis</name>
    <dbReference type="NCBI Taxonomy" id="1497681"/>
    <lineage>
        <taxon>Bacteria</taxon>
        <taxon>Bacillati</taxon>
        <taxon>Bacillota</taxon>
        <taxon>Bacilli</taxon>
        <taxon>Bacillales</taxon>
        <taxon>Listeriaceae</taxon>
        <taxon>Listeria</taxon>
    </lineage>
</organism>
<protein>
    <submittedName>
        <fullName evidence="2">LPXTG cell wall anchor domain-containing protein</fullName>
    </submittedName>
</protein>
<evidence type="ECO:0000256" key="1">
    <source>
        <dbReference type="SAM" id="SignalP"/>
    </source>
</evidence>
<sequence>MKLLLFIASCSIVILSTLNVHATETKEYKSSGQVGFFGEYIYPEEELVPGVDRDMEQKAGKKIEKIIVAENSVTLPETGDTLSLHDQWIGFVLVGLAFLLLKRNKNNGGSVKCN</sequence>
<keyword evidence="1" id="KW-0732">Signal</keyword>
<dbReference type="RefSeq" id="WP_185388977.1">
    <property type="nucleotide sequence ID" value="NZ_JAARQN010000005.1"/>
</dbReference>
<dbReference type="AlphaFoldDB" id="A0A841YWM6"/>